<reference evidence="1 2" key="1">
    <citation type="submission" date="2019-03" db="EMBL/GenBank/DDBJ databases">
        <title>The genome sequence of Nitrosococcus wardiae strain D1FHST reveals the archetypal metabolic capacity of ammonia-oxidizing Gammaproteobacteria.</title>
        <authorList>
            <person name="Wang L."/>
            <person name="Lim C.K."/>
            <person name="Hanson T.E."/>
            <person name="Dang H."/>
            <person name="Klotz M.G."/>
        </authorList>
    </citation>
    <scope>NUCLEOTIDE SEQUENCE [LARGE SCALE GENOMIC DNA]</scope>
    <source>
        <strain evidence="1 2">D1FHS</strain>
    </source>
</reference>
<keyword evidence="2" id="KW-1185">Reference proteome</keyword>
<sequence>MTPTCRHCRHAKPWLVHGGVHVECLAKGERGYAWDIERQCGQFERKSLEPLGNQPRRYRNHDG</sequence>
<protein>
    <submittedName>
        <fullName evidence="1">Uncharacterized protein</fullName>
    </submittedName>
</protein>
<accession>A0A4P7C4J2</accession>
<dbReference type="Proteomes" id="UP000294325">
    <property type="component" value="Chromosome"/>
</dbReference>
<proteinExistence type="predicted"/>
<gene>
    <name evidence="1" type="ORF">E3U44_15630</name>
</gene>
<evidence type="ECO:0000313" key="1">
    <source>
        <dbReference type="EMBL" id="QBQ55782.1"/>
    </source>
</evidence>
<dbReference type="KEGG" id="nwr:E3U44_15630"/>
<dbReference type="RefSeq" id="WP_134359039.1">
    <property type="nucleotide sequence ID" value="NZ_CP038033.1"/>
</dbReference>
<dbReference type="AlphaFoldDB" id="A0A4P7C4J2"/>
<organism evidence="1 2">
    <name type="scientific">Nitrosococcus wardiae</name>
    <dbReference type="NCBI Taxonomy" id="1814290"/>
    <lineage>
        <taxon>Bacteria</taxon>
        <taxon>Pseudomonadati</taxon>
        <taxon>Pseudomonadota</taxon>
        <taxon>Gammaproteobacteria</taxon>
        <taxon>Chromatiales</taxon>
        <taxon>Chromatiaceae</taxon>
        <taxon>Nitrosococcus</taxon>
    </lineage>
</organism>
<name>A0A4P7C4J2_9GAMM</name>
<evidence type="ECO:0000313" key="2">
    <source>
        <dbReference type="Proteomes" id="UP000294325"/>
    </source>
</evidence>
<dbReference type="EMBL" id="CP038033">
    <property type="protein sequence ID" value="QBQ55782.1"/>
    <property type="molecule type" value="Genomic_DNA"/>
</dbReference>